<dbReference type="AlphaFoldDB" id="A0A3Q7GPG4"/>
<dbReference type="Proteomes" id="UP000004994">
    <property type="component" value="Chromosome 5"/>
</dbReference>
<protein>
    <submittedName>
        <fullName evidence="1">Uncharacterized protein</fullName>
    </submittedName>
</protein>
<evidence type="ECO:0000313" key="1">
    <source>
        <dbReference type="EnsemblPlants" id="Solyc05g055585.1.1"/>
    </source>
</evidence>
<keyword evidence="2" id="KW-1185">Reference proteome</keyword>
<reference evidence="1" key="2">
    <citation type="submission" date="2019-01" db="UniProtKB">
        <authorList>
            <consortium name="EnsemblPlants"/>
        </authorList>
    </citation>
    <scope>IDENTIFICATION</scope>
    <source>
        <strain evidence="1">cv. Heinz 1706</strain>
    </source>
</reference>
<dbReference type="EnsemblPlants" id="Solyc05g055585.1.1">
    <property type="protein sequence ID" value="Solyc05g055585.1.1"/>
    <property type="gene ID" value="Solyc05g055585.1"/>
</dbReference>
<accession>A0A3Q7GPG4</accession>
<dbReference type="Gramene" id="Solyc05g055585.1.1">
    <property type="protein sequence ID" value="Solyc05g055585.1.1"/>
    <property type="gene ID" value="Solyc05g055585.1"/>
</dbReference>
<reference evidence="1" key="1">
    <citation type="journal article" date="2012" name="Nature">
        <title>The tomato genome sequence provides insights into fleshy fruit evolution.</title>
        <authorList>
            <consortium name="Tomato Genome Consortium"/>
        </authorList>
    </citation>
    <scope>NUCLEOTIDE SEQUENCE [LARGE SCALE GENOMIC DNA]</scope>
    <source>
        <strain evidence="1">cv. Heinz 1706</strain>
    </source>
</reference>
<sequence length="92" mass="10394">MNTIIVCDTLSTSLRIPRKANKVGKGNESTLSIGNIRTNAHFRPMHQLIFHFHRARSGDPLPYHRSHLGPKMLRKALKANLHLHILDLPNAS</sequence>
<proteinExistence type="predicted"/>
<organism evidence="1">
    <name type="scientific">Solanum lycopersicum</name>
    <name type="common">Tomato</name>
    <name type="synonym">Lycopersicon esculentum</name>
    <dbReference type="NCBI Taxonomy" id="4081"/>
    <lineage>
        <taxon>Eukaryota</taxon>
        <taxon>Viridiplantae</taxon>
        <taxon>Streptophyta</taxon>
        <taxon>Embryophyta</taxon>
        <taxon>Tracheophyta</taxon>
        <taxon>Spermatophyta</taxon>
        <taxon>Magnoliopsida</taxon>
        <taxon>eudicotyledons</taxon>
        <taxon>Gunneridae</taxon>
        <taxon>Pentapetalae</taxon>
        <taxon>asterids</taxon>
        <taxon>lamiids</taxon>
        <taxon>Solanales</taxon>
        <taxon>Solanaceae</taxon>
        <taxon>Solanoideae</taxon>
        <taxon>Solaneae</taxon>
        <taxon>Solanum</taxon>
        <taxon>Solanum subgen. Lycopersicon</taxon>
    </lineage>
</organism>
<evidence type="ECO:0000313" key="2">
    <source>
        <dbReference type="Proteomes" id="UP000004994"/>
    </source>
</evidence>
<name>A0A3Q7GPG4_SOLLC</name>
<dbReference type="InParanoid" id="A0A3Q7GPG4"/>